<proteinExistence type="predicted"/>
<keyword evidence="1" id="KW-0472">Membrane</keyword>
<evidence type="ECO:0000259" key="2">
    <source>
        <dbReference type="Pfam" id="PF05569"/>
    </source>
</evidence>
<name>A0A098B078_DESHA</name>
<dbReference type="EMBL" id="LK996017">
    <property type="protein sequence ID" value="CDX01787.1"/>
    <property type="molecule type" value="Genomic_DNA"/>
</dbReference>
<reference evidence="3" key="1">
    <citation type="submission" date="2014-07" db="EMBL/GenBank/DDBJ databases">
        <authorList>
            <person name="Hornung V.Bastian."/>
        </authorList>
    </citation>
    <scope>NUCLEOTIDE SEQUENCE</scope>
    <source>
        <strain evidence="3">PCE-S</strain>
    </source>
</reference>
<dbReference type="InterPro" id="IPR008756">
    <property type="entry name" value="Peptidase_M56"/>
</dbReference>
<feature type="transmembrane region" description="Helical" evidence="1">
    <location>
        <begin position="304"/>
        <end position="325"/>
    </location>
</feature>
<sequence>MQSFIVTLLTCSITMSAIALFYMAVTPLLAKRYYAKGRYYAWLIIVIGLIIPFRPQFDNPFVKIIPTETATPTIQIGNRTQIAGPVESALSSSDVSHILLSWWQIAAAVWLAGMIAFLVYHTVKHYRFMKMTKRWCETITDEQILSLFQNLKAELGISKQINLDQCLSIGTPMLIGFFQPKILLPTTKFPKNELRLILNHELVHYKRKDLWYRCLVLSAKAIHWFNPLVYLMAKAIDAVCEMSCDAEVVRSIDADMRQQYSEAIIGVVQYQSKVKTALSTSFYGGKKGMKERISSIMDAGKKRVGVIIACAILLLTLSTGVAFAVSSDAVEMALENESQELPTPISFVNDSPIRKDVVLLESISFELSDTNPTQTYLIAKAYEDLIFSFKGVSAPINFTLVTQNEDSHCAGFSGDTCKVYIKSESNSENVFEWSRGFIDSDSTYKPTEIVDYSSGTLEIYQVHSL</sequence>
<accession>A0A098B078</accession>
<dbReference type="AlphaFoldDB" id="A0A098B078"/>
<keyword evidence="1" id="KW-0812">Transmembrane</keyword>
<dbReference type="RefSeq" id="WP_208925587.1">
    <property type="nucleotide sequence ID" value="NZ_JAYFNZ010000044.1"/>
</dbReference>
<feature type="transmembrane region" description="Helical" evidence="1">
    <location>
        <begin position="102"/>
        <end position="123"/>
    </location>
</feature>
<feature type="domain" description="Peptidase M56" evidence="2">
    <location>
        <begin position="7"/>
        <end position="296"/>
    </location>
</feature>
<dbReference type="Pfam" id="PF05569">
    <property type="entry name" value="Peptidase_M56"/>
    <property type="match status" value="1"/>
</dbReference>
<dbReference type="PATRIC" id="fig|49338.4.peg.2046"/>
<dbReference type="PANTHER" id="PTHR34978:SF3">
    <property type="entry name" value="SLR0241 PROTEIN"/>
    <property type="match status" value="1"/>
</dbReference>
<evidence type="ECO:0000256" key="1">
    <source>
        <dbReference type="SAM" id="Phobius"/>
    </source>
</evidence>
<dbReference type="PANTHER" id="PTHR34978">
    <property type="entry name" value="POSSIBLE SENSOR-TRANSDUCER PROTEIN BLAR"/>
    <property type="match status" value="1"/>
</dbReference>
<organism evidence="3">
    <name type="scientific">Desulfitobacterium hafniense</name>
    <name type="common">Desulfitobacterium frappieri</name>
    <dbReference type="NCBI Taxonomy" id="49338"/>
    <lineage>
        <taxon>Bacteria</taxon>
        <taxon>Bacillati</taxon>
        <taxon>Bacillota</taxon>
        <taxon>Clostridia</taxon>
        <taxon>Eubacteriales</taxon>
        <taxon>Desulfitobacteriaceae</taxon>
        <taxon>Desulfitobacterium</taxon>
    </lineage>
</organism>
<evidence type="ECO:0000313" key="3">
    <source>
        <dbReference type="EMBL" id="CDX01787.1"/>
    </source>
</evidence>
<keyword evidence="1" id="KW-1133">Transmembrane helix</keyword>
<dbReference type="InterPro" id="IPR052173">
    <property type="entry name" value="Beta-lactam_resp_regulator"/>
</dbReference>
<feature type="transmembrane region" description="Helical" evidence="1">
    <location>
        <begin position="6"/>
        <end position="25"/>
    </location>
</feature>
<dbReference type="CDD" id="cd07341">
    <property type="entry name" value="M56_BlaR1_MecR1_like"/>
    <property type="match status" value="1"/>
</dbReference>
<protein>
    <submittedName>
        <fullName evidence="3">Peptidase M56 BlaR1</fullName>
    </submittedName>
</protein>
<feature type="transmembrane region" description="Helical" evidence="1">
    <location>
        <begin position="37"/>
        <end position="53"/>
    </location>
</feature>
<gene>
    <name evidence="3" type="ORF">DPCES_1900</name>
</gene>